<keyword evidence="6" id="KW-1185">Reference proteome</keyword>
<comment type="function">
    <text evidence="2">Plant non-specific lipid-transfer proteins transfer phospholipids as well as galactolipids across membranes. May play a role in wax or cutin deposition in the cell walls of expanding epidermal cells and certain secretory tissues.</text>
</comment>
<dbReference type="CDD" id="cd01960">
    <property type="entry name" value="nsLTP1"/>
    <property type="match status" value="1"/>
</dbReference>
<dbReference type="InterPro" id="IPR016140">
    <property type="entry name" value="Bifunc_inhib/LTP/seed_store"/>
</dbReference>
<dbReference type="Proteomes" id="UP000827721">
    <property type="component" value="Unassembled WGS sequence"/>
</dbReference>
<comment type="caution">
    <text evidence="5">The sequence shown here is derived from an EMBL/GenBank/DDBJ whole genome shotgun (WGS) entry which is preliminary data.</text>
</comment>
<dbReference type="Gene3D" id="1.10.110.10">
    <property type="entry name" value="Plant lipid-transfer and hydrophobic proteins"/>
    <property type="match status" value="1"/>
</dbReference>
<evidence type="ECO:0000256" key="2">
    <source>
        <dbReference type="RuleBase" id="RU000628"/>
    </source>
</evidence>
<dbReference type="SMART" id="SM00499">
    <property type="entry name" value="AAI"/>
    <property type="match status" value="1"/>
</dbReference>
<accession>A0ABQ8HYF3</accession>
<evidence type="ECO:0000313" key="5">
    <source>
        <dbReference type="EMBL" id="KAH7569402.1"/>
    </source>
</evidence>
<dbReference type="InterPro" id="IPR036312">
    <property type="entry name" value="Bifun_inhib/LTP/seed_sf"/>
</dbReference>
<dbReference type="SUPFAM" id="SSF47699">
    <property type="entry name" value="Bifunctional inhibitor/lipid-transfer protein/seed storage 2S albumin"/>
    <property type="match status" value="1"/>
</dbReference>
<keyword evidence="2" id="KW-0446">Lipid-binding</keyword>
<evidence type="ECO:0000256" key="1">
    <source>
        <dbReference type="ARBA" id="ARBA00009748"/>
    </source>
</evidence>
<dbReference type="PRINTS" id="PR00382">
    <property type="entry name" value="LIPIDTRNSFER"/>
</dbReference>
<feature type="signal peptide" evidence="3">
    <location>
        <begin position="1"/>
        <end position="31"/>
    </location>
</feature>
<sequence length="124" mass="12848">MEKKTMMGSSVLLALAAIVDMVVMSANCVEAAVTCADALTTIMPCKPFLVDGADKPTVPCCIGVKNVKDMASNPADRRAICECFKKAAPGMGVDPAKAEALPGLGGVQLPFPIKADIDCTKIGY</sequence>
<gene>
    <name evidence="5" type="ORF">JRO89_XS06G0155200</name>
</gene>
<proteinExistence type="inferred from homology"/>
<protein>
    <recommendedName>
        <fullName evidence="2">Non-specific lipid-transfer protein</fullName>
    </recommendedName>
</protein>
<dbReference type="Pfam" id="PF00234">
    <property type="entry name" value="Tryp_alpha_amyl"/>
    <property type="match status" value="1"/>
</dbReference>
<organism evidence="5 6">
    <name type="scientific">Xanthoceras sorbifolium</name>
    <dbReference type="NCBI Taxonomy" id="99658"/>
    <lineage>
        <taxon>Eukaryota</taxon>
        <taxon>Viridiplantae</taxon>
        <taxon>Streptophyta</taxon>
        <taxon>Embryophyta</taxon>
        <taxon>Tracheophyta</taxon>
        <taxon>Spermatophyta</taxon>
        <taxon>Magnoliopsida</taxon>
        <taxon>eudicotyledons</taxon>
        <taxon>Gunneridae</taxon>
        <taxon>Pentapetalae</taxon>
        <taxon>rosids</taxon>
        <taxon>malvids</taxon>
        <taxon>Sapindales</taxon>
        <taxon>Sapindaceae</taxon>
        <taxon>Xanthoceroideae</taxon>
        <taxon>Xanthoceras</taxon>
    </lineage>
</organism>
<evidence type="ECO:0000259" key="4">
    <source>
        <dbReference type="SMART" id="SM00499"/>
    </source>
</evidence>
<keyword evidence="2" id="KW-0813">Transport</keyword>
<evidence type="ECO:0000256" key="3">
    <source>
        <dbReference type="SAM" id="SignalP"/>
    </source>
</evidence>
<name>A0ABQ8HYF3_9ROSI</name>
<feature type="domain" description="Bifunctional inhibitor/plant lipid transfer protein/seed storage helical" evidence="4">
    <location>
        <begin position="35"/>
        <end position="119"/>
    </location>
</feature>
<comment type="similarity">
    <text evidence="1 2">Belongs to the plant LTP family.</text>
</comment>
<keyword evidence="3" id="KW-0732">Signal</keyword>
<evidence type="ECO:0000313" key="6">
    <source>
        <dbReference type="Proteomes" id="UP000827721"/>
    </source>
</evidence>
<dbReference type="PANTHER" id="PTHR33076">
    <property type="entry name" value="NON-SPECIFIC LIPID-TRANSFER PROTEIN 2-RELATED"/>
    <property type="match status" value="1"/>
</dbReference>
<dbReference type="EMBL" id="JAFEMO010000006">
    <property type="protein sequence ID" value="KAH7569402.1"/>
    <property type="molecule type" value="Genomic_DNA"/>
</dbReference>
<reference evidence="5 6" key="1">
    <citation type="submission" date="2021-02" db="EMBL/GenBank/DDBJ databases">
        <title>Plant Genome Project.</title>
        <authorList>
            <person name="Zhang R.-G."/>
        </authorList>
    </citation>
    <scope>NUCLEOTIDE SEQUENCE [LARGE SCALE GENOMIC DNA]</scope>
    <source>
        <tissue evidence="5">Leaves</tissue>
    </source>
</reference>
<feature type="chain" id="PRO_5047009361" description="Non-specific lipid-transfer protein" evidence="3">
    <location>
        <begin position="32"/>
        <end position="124"/>
    </location>
</feature>
<dbReference type="InterPro" id="IPR000528">
    <property type="entry name" value="Plant_nsLTP"/>
</dbReference>